<organism evidence="13 14">
    <name type="scientific">Thiohalorhabdus denitrificans</name>
    <dbReference type="NCBI Taxonomy" id="381306"/>
    <lineage>
        <taxon>Bacteria</taxon>
        <taxon>Pseudomonadati</taxon>
        <taxon>Pseudomonadota</taxon>
        <taxon>Gammaproteobacteria</taxon>
        <taxon>Thiohalorhabdales</taxon>
        <taxon>Thiohalorhabdaceae</taxon>
        <taxon>Thiohalorhabdus</taxon>
    </lineage>
</organism>
<dbReference type="STRING" id="381306.AN478_09995"/>
<keyword evidence="10 11" id="KW-0131">Cell cycle</keyword>
<evidence type="ECO:0000313" key="13">
    <source>
        <dbReference type="EMBL" id="SCY01074.1"/>
    </source>
</evidence>
<name>A0A0P9C3D6_9GAMM</name>
<comment type="subcellular location">
    <subcellularLocation>
        <location evidence="11">Cell inner membrane</location>
        <topology evidence="11">Peripheral membrane protein</topology>
        <orientation evidence="11">Cytoplasmic side</orientation>
    </subcellularLocation>
    <subcellularLocation>
        <location evidence="2">Cell membrane</location>
        <topology evidence="2">Peripheral membrane protein</topology>
    </subcellularLocation>
</comment>
<dbReference type="InterPro" id="IPR003593">
    <property type="entry name" value="AAA+_ATPase"/>
</dbReference>
<dbReference type="PANTHER" id="PTHR24220">
    <property type="entry name" value="IMPORT ATP-BINDING PROTEIN"/>
    <property type="match status" value="1"/>
</dbReference>
<dbReference type="InterPro" id="IPR017871">
    <property type="entry name" value="ABC_transporter-like_CS"/>
</dbReference>
<dbReference type="AlphaFoldDB" id="A0A0P9C3D6"/>
<dbReference type="GO" id="GO:0051301">
    <property type="term" value="P:cell division"/>
    <property type="evidence" value="ECO:0007669"/>
    <property type="project" value="UniProtKB-UniRule"/>
</dbReference>
<dbReference type="OrthoDB" id="9802264at2"/>
<keyword evidence="9 11" id="KW-0472">Membrane</keyword>
<keyword evidence="6 11" id="KW-0132">Cell division</keyword>
<dbReference type="RefSeq" id="WP_054966473.1">
    <property type="nucleotide sequence ID" value="NZ_FMUN01000002.1"/>
</dbReference>
<dbReference type="SUPFAM" id="SSF52540">
    <property type="entry name" value="P-loop containing nucleoside triphosphate hydrolases"/>
    <property type="match status" value="1"/>
</dbReference>
<proteinExistence type="inferred from homology"/>
<dbReference type="PROSITE" id="PS50893">
    <property type="entry name" value="ABC_TRANSPORTER_2"/>
    <property type="match status" value="1"/>
</dbReference>
<dbReference type="PATRIC" id="fig|381306.5.peg.747"/>
<dbReference type="FunFam" id="3.40.50.300:FF:000056">
    <property type="entry name" value="Cell division ATP-binding protein FtsE"/>
    <property type="match status" value="1"/>
</dbReference>
<dbReference type="GO" id="GO:0016887">
    <property type="term" value="F:ATP hydrolysis activity"/>
    <property type="evidence" value="ECO:0007669"/>
    <property type="project" value="InterPro"/>
</dbReference>
<evidence type="ECO:0000313" key="14">
    <source>
        <dbReference type="Proteomes" id="UP000183104"/>
    </source>
</evidence>
<dbReference type="InterPro" id="IPR003439">
    <property type="entry name" value="ABC_transporter-like_ATP-bd"/>
</dbReference>
<evidence type="ECO:0000259" key="12">
    <source>
        <dbReference type="PROSITE" id="PS50893"/>
    </source>
</evidence>
<keyword evidence="14" id="KW-1185">Reference proteome</keyword>
<evidence type="ECO:0000256" key="1">
    <source>
        <dbReference type="ARBA" id="ARBA00002579"/>
    </source>
</evidence>
<gene>
    <name evidence="11" type="primary">ftsE</name>
    <name evidence="13" type="ORF">SAMN05661077_1038</name>
</gene>
<accession>A0A0P9C3D6</accession>
<keyword evidence="8 11" id="KW-0067">ATP-binding</keyword>
<evidence type="ECO:0000256" key="11">
    <source>
        <dbReference type="RuleBase" id="RU365094"/>
    </source>
</evidence>
<sequence length="218" mass="24042">MLRLDRVSKRYPQGHTALQGVSLDLAPGSMHFLTGHSGAGKSTLLKLATAMERPSGGRIFFGDEEITRIPRRRIPHLRRAIGTVFQDHKLLYDRTVFDNVALALRVAGFPHRRIRGRVQAALSKVGLEGHQNKAPITLSGGEQQRVAIARALVNKPSLLLADEPTGNLDHKLANEVMNLFHEFHQFGVTVLVATHDLGQPERLGLPQIQLQEGQLAAQ</sequence>
<comment type="function">
    <text evidence="1">Part of the ABC transporter FtsEX involved in cellular division. Important for assembly or stability of the septal ring.</text>
</comment>
<dbReference type="Proteomes" id="UP000183104">
    <property type="component" value="Unassembled WGS sequence"/>
</dbReference>
<evidence type="ECO:0000256" key="10">
    <source>
        <dbReference type="ARBA" id="ARBA00023306"/>
    </source>
</evidence>
<feature type="domain" description="ABC transporter" evidence="12">
    <location>
        <begin position="2"/>
        <end position="218"/>
    </location>
</feature>
<dbReference type="PANTHER" id="PTHR24220:SF470">
    <property type="entry name" value="CELL DIVISION ATP-BINDING PROTEIN FTSE"/>
    <property type="match status" value="1"/>
</dbReference>
<dbReference type="NCBIfam" id="TIGR02673">
    <property type="entry name" value="FtsE"/>
    <property type="match status" value="1"/>
</dbReference>
<dbReference type="Pfam" id="PF00005">
    <property type="entry name" value="ABC_tran"/>
    <property type="match status" value="1"/>
</dbReference>
<evidence type="ECO:0000256" key="3">
    <source>
        <dbReference type="ARBA" id="ARBA00005417"/>
    </source>
</evidence>
<dbReference type="InterPro" id="IPR015854">
    <property type="entry name" value="ABC_transpr_LolD-like"/>
</dbReference>
<evidence type="ECO:0000256" key="7">
    <source>
        <dbReference type="ARBA" id="ARBA00022741"/>
    </source>
</evidence>
<dbReference type="GO" id="GO:0022857">
    <property type="term" value="F:transmembrane transporter activity"/>
    <property type="evidence" value="ECO:0007669"/>
    <property type="project" value="TreeGrafter"/>
</dbReference>
<dbReference type="PROSITE" id="PS00211">
    <property type="entry name" value="ABC_TRANSPORTER_1"/>
    <property type="match status" value="1"/>
</dbReference>
<evidence type="ECO:0000256" key="9">
    <source>
        <dbReference type="ARBA" id="ARBA00023136"/>
    </source>
</evidence>
<evidence type="ECO:0000256" key="2">
    <source>
        <dbReference type="ARBA" id="ARBA00004202"/>
    </source>
</evidence>
<reference evidence="14" key="1">
    <citation type="submission" date="2016-10" db="EMBL/GenBank/DDBJ databases">
        <authorList>
            <person name="Varghese N."/>
        </authorList>
    </citation>
    <scope>NUCLEOTIDE SEQUENCE [LARGE SCALE GENOMIC DNA]</scope>
    <source>
        <strain evidence="14">HL 19</strain>
    </source>
</reference>
<dbReference type="InterPro" id="IPR027417">
    <property type="entry name" value="P-loop_NTPase"/>
</dbReference>
<protein>
    <recommendedName>
        <fullName evidence="4 11">Cell division ATP-binding protein FtsE</fullName>
    </recommendedName>
</protein>
<dbReference type="Gene3D" id="3.40.50.300">
    <property type="entry name" value="P-loop containing nucleotide triphosphate hydrolases"/>
    <property type="match status" value="1"/>
</dbReference>
<evidence type="ECO:0000256" key="8">
    <source>
        <dbReference type="ARBA" id="ARBA00022840"/>
    </source>
</evidence>
<dbReference type="GO" id="GO:0005524">
    <property type="term" value="F:ATP binding"/>
    <property type="evidence" value="ECO:0007669"/>
    <property type="project" value="UniProtKB-UniRule"/>
</dbReference>
<keyword evidence="7 11" id="KW-0547">Nucleotide-binding</keyword>
<comment type="subunit">
    <text evidence="11">Homodimer. Forms a membrane-associated complex with FtsX.</text>
</comment>
<dbReference type="InterPro" id="IPR005286">
    <property type="entry name" value="Cell_div_FtsE"/>
</dbReference>
<evidence type="ECO:0000256" key="4">
    <source>
        <dbReference type="ARBA" id="ARBA00020019"/>
    </source>
</evidence>
<evidence type="ECO:0000256" key="6">
    <source>
        <dbReference type="ARBA" id="ARBA00022618"/>
    </source>
</evidence>
<evidence type="ECO:0000256" key="5">
    <source>
        <dbReference type="ARBA" id="ARBA00022475"/>
    </source>
</evidence>
<dbReference type="SMART" id="SM00382">
    <property type="entry name" value="AAA"/>
    <property type="match status" value="1"/>
</dbReference>
<keyword evidence="5 11" id="KW-1003">Cell membrane</keyword>
<comment type="similarity">
    <text evidence="3 11">Belongs to the ABC transporter superfamily.</text>
</comment>
<dbReference type="GO" id="GO:0005886">
    <property type="term" value="C:plasma membrane"/>
    <property type="evidence" value="ECO:0007669"/>
    <property type="project" value="UniProtKB-SubCell"/>
</dbReference>
<dbReference type="EMBL" id="FMUN01000002">
    <property type="protein sequence ID" value="SCY01074.1"/>
    <property type="molecule type" value="Genomic_DNA"/>
</dbReference>